<dbReference type="InterPro" id="IPR052134">
    <property type="entry name" value="ILF2"/>
</dbReference>
<evidence type="ECO:0000256" key="7">
    <source>
        <dbReference type="SAM" id="MobiDB-lite"/>
    </source>
</evidence>
<evidence type="ECO:0000313" key="9">
    <source>
        <dbReference type="EMBL" id="VDM43935.1"/>
    </source>
</evidence>
<dbReference type="Gene3D" id="1.10.1410.40">
    <property type="match status" value="1"/>
</dbReference>
<dbReference type="EMBL" id="UYWY01021347">
    <property type="protein sequence ID" value="VDM43935.1"/>
    <property type="molecule type" value="Genomic_DNA"/>
</dbReference>
<dbReference type="PANTHER" id="PTHR46447:SF1">
    <property type="entry name" value="INTERLEUKIN ENHANCER-BINDING FACTOR 2"/>
    <property type="match status" value="1"/>
</dbReference>
<sequence>MGSRLICLINKVFLALSRPPDGMQAINKRHQEITPTSAEQSAIVSLVNKVKGALQKIASTPDQSASITLEEFREVGSYRKETMLAAHNVADIVVVFRSLPTFEAVSALGQKIVEDLKASDKEVYSCVSRDFGCEISGPKAVIRILVTTLPSNAKHLDPDLHCSFPLFTLGALGRARLLQFAINCTSFFLMRNTCTVSDVIPDIDSDNFGNAEVIFRLSVKESIMMAHMAALRHARWFEENAATPTIRTLVRILKDIRGRFEQLSPLSVWIIERLSHYAVMNTPSQKPLTVSQAFRRFFQLLAAGFLLPSSIAVGDPCERNRRIHQSLTYEQMDQLCSAAQTLLRIICHGGYKHVLGLETSKSGLVTEVTFWGDVIVTPLQAAYTEKVLEPMYEDEKSKSNSDKSDGMDTHS</sequence>
<dbReference type="GO" id="GO:0071013">
    <property type="term" value="C:catalytic step 2 spliceosome"/>
    <property type="evidence" value="ECO:0007669"/>
    <property type="project" value="TreeGrafter"/>
</dbReference>
<protein>
    <submittedName>
        <fullName evidence="11">DZF domain-containing protein</fullName>
    </submittedName>
</protein>
<dbReference type="WBParaSite" id="TCNE_0001261401-mRNA-1">
    <property type="protein sequence ID" value="TCNE_0001261401-mRNA-1"/>
    <property type="gene ID" value="TCNE_0001261401"/>
</dbReference>
<dbReference type="GO" id="GO:0003725">
    <property type="term" value="F:double-stranded RNA binding"/>
    <property type="evidence" value="ECO:0007669"/>
    <property type="project" value="TreeGrafter"/>
</dbReference>
<reference evidence="11" key="1">
    <citation type="submission" date="2016-06" db="UniProtKB">
        <authorList>
            <consortium name="WormBaseParasite"/>
        </authorList>
    </citation>
    <scope>IDENTIFICATION</scope>
</reference>
<feature type="compositionally biased region" description="Basic and acidic residues" evidence="7">
    <location>
        <begin position="393"/>
        <end position="411"/>
    </location>
</feature>
<evidence type="ECO:0000256" key="6">
    <source>
        <dbReference type="ARBA" id="ARBA00023242"/>
    </source>
</evidence>
<feature type="region of interest" description="Disordered" evidence="7">
    <location>
        <begin position="392"/>
        <end position="411"/>
    </location>
</feature>
<reference evidence="9 10" key="2">
    <citation type="submission" date="2018-11" db="EMBL/GenBank/DDBJ databases">
        <authorList>
            <consortium name="Pathogen Informatics"/>
        </authorList>
    </citation>
    <scope>NUCLEOTIDE SEQUENCE [LARGE SCALE GENOMIC DNA]</scope>
</reference>
<evidence type="ECO:0000313" key="10">
    <source>
        <dbReference type="Proteomes" id="UP000050794"/>
    </source>
</evidence>
<dbReference type="SUPFAM" id="SSF81301">
    <property type="entry name" value="Nucleotidyltransferase"/>
    <property type="match status" value="1"/>
</dbReference>
<name>A0A183UVU4_TOXCA</name>
<dbReference type="PROSITE" id="PS51703">
    <property type="entry name" value="DZF"/>
    <property type="match status" value="1"/>
</dbReference>
<accession>A0A183UVU4</accession>
<dbReference type="Gene3D" id="3.30.460.10">
    <property type="entry name" value="Beta Polymerase, domain 2"/>
    <property type="match status" value="1"/>
</dbReference>
<dbReference type="Pfam" id="PF07528">
    <property type="entry name" value="DZF_N"/>
    <property type="match status" value="1"/>
</dbReference>
<evidence type="ECO:0000256" key="3">
    <source>
        <dbReference type="ARBA" id="ARBA00023125"/>
    </source>
</evidence>
<dbReference type="Pfam" id="PF20965">
    <property type="entry name" value="DZF_C"/>
    <property type="match status" value="1"/>
</dbReference>
<evidence type="ECO:0000256" key="1">
    <source>
        <dbReference type="ARBA" id="ARBA00004123"/>
    </source>
</evidence>
<dbReference type="InterPro" id="IPR049402">
    <property type="entry name" value="DZF_dom_C"/>
</dbReference>
<keyword evidence="3" id="KW-0238">DNA-binding</keyword>
<evidence type="ECO:0000313" key="11">
    <source>
        <dbReference type="WBParaSite" id="TCNE_0001261401-mRNA-1"/>
    </source>
</evidence>
<feature type="domain" description="DZF" evidence="8">
    <location>
        <begin position="11"/>
        <end position="396"/>
    </location>
</feature>
<keyword evidence="2" id="KW-0805">Transcription regulation</keyword>
<dbReference type="PANTHER" id="PTHR46447">
    <property type="entry name" value="INTERLEUKIN ENHANCER-BINDING FACTOR"/>
    <property type="match status" value="1"/>
</dbReference>
<dbReference type="InterPro" id="IPR006561">
    <property type="entry name" value="DZF_dom"/>
</dbReference>
<dbReference type="InterPro" id="IPR049401">
    <property type="entry name" value="DZF_dom_N"/>
</dbReference>
<evidence type="ECO:0000259" key="8">
    <source>
        <dbReference type="PROSITE" id="PS51703"/>
    </source>
</evidence>
<gene>
    <name evidence="9" type="ORF">TCNE_LOCUS12614</name>
</gene>
<proteinExistence type="predicted"/>
<dbReference type="SMART" id="SM00572">
    <property type="entry name" value="DZF"/>
    <property type="match status" value="1"/>
</dbReference>
<keyword evidence="6" id="KW-0539">Nucleus</keyword>
<comment type="subcellular location">
    <subcellularLocation>
        <location evidence="1">Nucleus</location>
    </subcellularLocation>
</comment>
<evidence type="ECO:0000256" key="4">
    <source>
        <dbReference type="ARBA" id="ARBA00023159"/>
    </source>
</evidence>
<keyword evidence="10" id="KW-1185">Reference proteome</keyword>
<keyword evidence="4" id="KW-0010">Activator</keyword>
<dbReference type="InterPro" id="IPR043519">
    <property type="entry name" value="NT_sf"/>
</dbReference>
<organism evidence="10 11">
    <name type="scientific">Toxocara canis</name>
    <name type="common">Canine roundworm</name>
    <dbReference type="NCBI Taxonomy" id="6265"/>
    <lineage>
        <taxon>Eukaryota</taxon>
        <taxon>Metazoa</taxon>
        <taxon>Ecdysozoa</taxon>
        <taxon>Nematoda</taxon>
        <taxon>Chromadorea</taxon>
        <taxon>Rhabditida</taxon>
        <taxon>Spirurina</taxon>
        <taxon>Ascaridomorpha</taxon>
        <taxon>Ascaridoidea</taxon>
        <taxon>Toxocaridae</taxon>
        <taxon>Toxocara</taxon>
    </lineage>
</organism>
<dbReference type="AlphaFoldDB" id="A0A183UVU4"/>
<evidence type="ECO:0000256" key="5">
    <source>
        <dbReference type="ARBA" id="ARBA00023163"/>
    </source>
</evidence>
<dbReference type="GO" id="GO:0045893">
    <property type="term" value="P:positive regulation of DNA-templated transcription"/>
    <property type="evidence" value="ECO:0007669"/>
    <property type="project" value="TreeGrafter"/>
</dbReference>
<keyword evidence="5" id="KW-0804">Transcription</keyword>
<evidence type="ECO:0000256" key="2">
    <source>
        <dbReference type="ARBA" id="ARBA00023015"/>
    </source>
</evidence>
<dbReference type="PROSITE" id="PS50152">
    <property type="entry name" value="25A_SYNTH_3"/>
    <property type="match status" value="1"/>
</dbReference>
<dbReference type="GO" id="GO:0003677">
    <property type="term" value="F:DNA binding"/>
    <property type="evidence" value="ECO:0007669"/>
    <property type="project" value="UniProtKB-KW"/>
</dbReference>
<dbReference type="Proteomes" id="UP000050794">
    <property type="component" value="Unassembled WGS sequence"/>
</dbReference>